<keyword evidence="6" id="KW-1185">Reference proteome</keyword>
<evidence type="ECO:0000313" key="5">
    <source>
        <dbReference type="EMBL" id="BAV94849.1"/>
    </source>
</evidence>
<proteinExistence type="predicted"/>
<dbReference type="GO" id="GO:0015935">
    <property type="term" value="C:small ribosomal subunit"/>
    <property type="evidence" value="ECO:0007669"/>
    <property type="project" value="TreeGrafter"/>
</dbReference>
<dbReference type="Proteomes" id="UP000243197">
    <property type="component" value="Chromosome"/>
</dbReference>
<evidence type="ECO:0000256" key="3">
    <source>
        <dbReference type="ARBA" id="ARBA00035310"/>
    </source>
</evidence>
<dbReference type="PANTHER" id="PTHR12919:SF20">
    <property type="entry name" value="SMALL RIBOSOMAL SUBUNIT PROTEIN BS16M"/>
    <property type="match status" value="1"/>
</dbReference>
<dbReference type="GO" id="GO:0003735">
    <property type="term" value="F:structural constituent of ribosome"/>
    <property type="evidence" value="ECO:0007669"/>
    <property type="project" value="InterPro"/>
</dbReference>
<dbReference type="PANTHER" id="PTHR12919">
    <property type="entry name" value="30S RIBOSOMAL PROTEIN S16"/>
    <property type="match status" value="1"/>
</dbReference>
<feature type="compositionally biased region" description="Basic and acidic residues" evidence="4">
    <location>
        <begin position="90"/>
        <end position="123"/>
    </location>
</feature>
<accession>A0A1J1DYB4</accession>
<name>A0A1J1DYB4_9FLAO</name>
<dbReference type="AlphaFoldDB" id="A0A1J1DYB4"/>
<protein>
    <recommendedName>
        <fullName evidence="3">30S ribosomal protein S16</fullName>
    </recommendedName>
</protein>
<dbReference type="GO" id="GO:0005737">
    <property type="term" value="C:cytoplasm"/>
    <property type="evidence" value="ECO:0007669"/>
    <property type="project" value="UniProtKB-ARBA"/>
</dbReference>
<evidence type="ECO:0000256" key="2">
    <source>
        <dbReference type="ARBA" id="ARBA00023274"/>
    </source>
</evidence>
<keyword evidence="1 5" id="KW-0689">Ribosomal protein</keyword>
<organism evidence="5 6">
    <name type="scientific">Ichthyobacterium seriolicida</name>
    <dbReference type="NCBI Taxonomy" id="242600"/>
    <lineage>
        <taxon>Bacteria</taxon>
        <taxon>Pseudomonadati</taxon>
        <taxon>Bacteroidota</taxon>
        <taxon>Flavobacteriia</taxon>
        <taxon>Flavobacteriales</taxon>
        <taxon>Ichthyobacteriaceae</taxon>
        <taxon>Ichthyobacterium</taxon>
    </lineage>
</organism>
<dbReference type="EMBL" id="AP014564">
    <property type="protein sequence ID" value="BAV94849.1"/>
    <property type="molecule type" value="Genomic_DNA"/>
</dbReference>
<feature type="compositionally biased region" description="Polar residues" evidence="4">
    <location>
        <begin position="136"/>
        <end position="150"/>
    </location>
</feature>
<dbReference type="InterPro" id="IPR000307">
    <property type="entry name" value="Ribosomal_bS16"/>
</dbReference>
<dbReference type="KEGG" id="ise:JBKA6_0836"/>
<evidence type="ECO:0000256" key="1">
    <source>
        <dbReference type="ARBA" id="ARBA00022980"/>
    </source>
</evidence>
<dbReference type="Pfam" id="PF00886">
    <property type="entry name" value="Ribosomal_S16"/>
    <property type="match status" value="1"/>
</dbReference>
<dbReference type="InterPro" id="IPR023803">
    <property type="entry name" value="Ribosomal_bS16_dom_sf"/>
</dbReference>
<gene>
    <name evidence="5" type="ORF">JBKA6_0836</name>
</gene>
<dbReference type="Gene3D" id="3.30.1320.10">
    <property type="match status" value="1"/>
</dbReference>
<evidence type="ECO:0000256" key="4">
    <source>
        <dbReference type="SAM" id="MobiDB-lite"/>
    </source>
</evidence>
<dbReference type="GO" id="GO:0006412">
    <property type="term" value="P:translation"/>
    <property type="evidence" value="ECO:0007669"/>
    <property type="project" value="InterPro"/>
</dbReference>
<evidence type="ECO:0000313" key="6">
    <source>
        <dbReference type="Proteomes" id="UP000243197"/>
    </source>
</evidence>
<dbReference type="NCBIfam" id="TIGR00002">
    <property type="entry name" value="S16"/>
    <property type="match status" value="1"/>
</dbReference>
<dbReference type="SUPFAM" id="SSF54565">
    <property type="entry name" value="Ribosomal protein S16"/>
    <property type="match status" value="1"/>
</dbReference>
<keyword evidence="2" id="KW-0687">Ribonucleoprotein</keyword>
<sequence>MDSRSKRDGRFIEKLGTYDPNTNPASITLSVENSVKWLENGAQPTDTARSILSRKGVLLKKHLNGGVLKGALTQEQAEVKFQAWVDEKELKSSNKKDELLKARDKEREDRIAKEKEKAEEQKAKRNAAPQEETAESQEPNSEQDSQNSQETSEDSKEEENKEG</sequence>
<feature type="region of interest" description="Disordered" evidence="4">
    <location>
        <begin position="90"/>
        <end position="163"/>
    </location>
</feature>
<reference evidence="5 6" key="1">
    <citation type="submission" date="2014-03" db="EMBL/GenBank/DDBJ databases">
        <title>complete genome sequence of Flavobacteriaceae bacterium JBKA-6.</title>
        <authorList>
            <person name="Takano T."/>
            <person name="Nakamura Y."/>
            <person name="Takuma S."/>
            <person name="Yasuike M."/>
            <person name="Matsuyama T."/>
            <person name="Sakai T."/>
            <person name="Fujiwara A."/>
            <person name="Kimoto K."/>
            <person name="Fukuda Y."/>
            <person name="Kondo H."/>
            <person name="Hirono I."/>
            <person name="Nakayasu C."/>
        </authorList>
    </citation>
    <scope>NUCLEOTIDE SEQUENCE [LARGE SCALE GENOMIC DNA]</scope>
    <source>
        <strain evidence="5 6">JBKA-6</strain>
    </source>
</reference>